<keyword evidence="5 7" id="KW-1133">Transmembrane helix</keyword>
<comment type="caution">
    <text evidence="9">The sequence shown here is derived from an EMBL/GenBank/DDBJ whole genome shotgun (WGS) entry which is preliminary data.</text>
</comment>
<keyword evidence="6 7" id="KW-0472">Membrane</keyword>
<dbReference type="AlphaFoldDB" id="A0A7X5VDF2"/>
<dbReference type="InterPro" id="IPR000515">
    <property type="entry name" value="MetI-like"/>
</dbReference>
<dbReference type="GO" id="GO:0055085">
    <property type="term" value="P:transmembrane transport"/>
    <property type="evidence" value="ECO:0007669"/>
    <property type="project" value="InterPro"/>
</dbReference>
<feature type="domain" description="ABC transmembrane type-1" evidence="8">
    <location>
        <begin position="94"/>
        <end position="286"/>
    </location>
</feature>
<evidence type="ECO:0000256" key="6">
    <source>
        <dbReference type="ARBA" id="ARBA00023136"/>
    </source>
</evidence>
<comment type="similarity">
    <text evidence="7">Belongs to the binding-protein-dependent transport system permease family.</text>
</comment>
<evidence type="ECO:0000256" key="5">
    <source>
        <dbReference type="ARBA" id="ARBA00022989"/>
    </source>
</evidence>
<feature type="transmembrane region" description="Helical" evidence="7">
    <location>
        <begin position="162"/>
        <end position="184"/>
    </location>
</feature>
<keyword evidence="2 7" id="KW-0813">Transport</keyword>
<accession>A0A7X5VDF2</accession>
<dbReference type="PROSITE" id="PS50928">
    <property type="entry name" value="ABC_TM1"/>
    <property type="match status" value="1"/>
</dbReference>
<sequence>MTAITVPRPRRSRRRPGDNRWTAGWIVRRLPYWFVALFLAGAAFLWIYPFLWMVSASLKDQMEVFASGLGLLPDNPIWENYQRAWTEASFGKYLMNTVIVTVVTVVLVVVRCAMAGYVLARYSFAGRKVVLGVLIATLFVPTGYTIIPVVEVSQRLGLLNSLTGMILALSGGAHVASILLYLGYFRQLPRELEEAAIVDGAGFLSLFFRVMMPMAIPVTATVTLMTFLATWNAFFLPLVFTFSRPDLRTLSVGMLAFVGENSIDWSGMAAAAVISLLPVVLLFVLLQRYFVEGIAGAVKQ</sequence>
<dbReference type="Pfam" id="PF00528">
    <property type="entry name" value="BPD_transp_1"/>
    <property type="match status" value="1"/>
</dbReference>
<evidence type="ECO:0000256" key="3">
    <source>
        <dbReference type="ARBA" id="ARBA00022475"/>
    </source>
</evidence>
<feature type="transmembrane region" description="Helical" evidence="7">
    <location>
        <begin position="129"/>
        <end position="150"/>
    </location>
</feature>
<dbReference type="PANTHER" id="PTHR43744">
    <property type="entry name" value="ABC TRANSPORTER PERMEASE PROTEIN MG189-RELATED-RELATED"/>
    <property type="match status" value="1"/>
</dbReference>
<proteinExistence type="inferred from homology"/>
<gene>
    <name evidence="9" type="ORF">BJY22_004194</name>
</gene>
<feature type="transmembrane region" description="Helical" evidence="7">
    <location>
        <begin position="30"/>
        <end position="52"/>
    </location>
</feature>
<dbReference type="CDD" id="cd06261">
    <property type="entry name" value="TM_PBP2"/>
    <property type="match status" value="1"/>
</dbReference>
<keyword evidence="3" id="KW-1003">Cell membrane</keyword>
<dbReference type="Gene3D" id="1.10.3720.10">
    <property type="entry name" value="MetI-like"/>
    <property type="match status" value="1"/>
</dbReference>
<dbReference type="Proteomes" id="UP000555407">
    <property type="component" value="Unassembled WGS sequence"/>
</dbReference>
<evidence type="ECO:0000256" key="2">
    <source>
        <dbReference type="ARBA" id="ARBA00022448"/>
    </source>
</evidence>
<reference evidence="9 10" key="1">
    <citation type="submission" date="2020-03" db="EMBL/GenBank/DDBJ databases">
        <title>Sequencing the genomes of 1000 actinobacteria strains.</title>
        <authorList>
            <person name="Klenk H.-P."/>
        </authorList>
    </citation>
    <scope>NUCLEOTIDE SEQUENCE [LARGE SCALE GENOMIC DNA]</scope>
    <source>
        <strain evidence="9 10">DSM 45490</strain>
    </source>
</reference>
<name>A0A7X5VDF2_9ACTN</name>
<organism evidence="9 10">
    <name type="scientific">Kribbella shirazensis</name>
    <dbReference type="NCBI Taxonomy" id="1105143"/>
    <lineage>
        <taxon>Bacteria</taxon>
        <taxon>Bacillati</taxon>
        <taxon>Actinomycetota</taxon>
        <taxon>Actinomycetes</taxon>
        <taxon>Propionibacteriales</taxon>
        <taxon>Kribbellaceae</taxon>
        <taxon>Kribbella</taxon>
    </lineage>
</organism>
<evidence type="ECO:0000256" key="4">
    <source>
        <dbReference type="ARBA" id="ARBA00022692"/>
    </source>
</evidence>
<evidence type="ECO:0000256" key="7">
    <source>
        <dbReference type="RuleBase" id="RU363032"/>
    </source>
</evidence>
<dbReference type="GO" id="GO:0005886">
    <property type="term" value="C:plasma membrane"/>
    <property type="evidence" value="ECO:0007669"/>
    <property type="project" value="UniProtKB-SubCell"/>
</dbReference>
<dbReference type="PANTHER" id="PTHR43744:SF12">
    <property type="entry name" value="ABC TRANSPORTER PERMEASE PROTEIN MG189-RELATED"/>
    <property type="match status" value="1"/>
</dbReference>
<protein>
    <submittedName>
        <fullName evidence="9">Raffinose/stachyose/melibiose transport system permease protein</fullName>
    </submittedName>
</protein>
<evidence type="ECO:0000313" key="9">
    <source>
        <dbReference type="EMBL" id="NIK58477.1"/>
    </source>
</evidence>
<dbReference type="EMBL" id="JAASRO010000001">
    <property type="protein sequence ID" value="NIK58477.1"/>
    <property type="molecule type" value="Genomic_DNA"/>
</dbReference>
<feature type="transmembrane region" description="Helical" evidence="7">
    <location>
        <begin position="93"/>
        <end position="117"/>
    </location>
</feature>
<evidence type="ECO:0000313" key="10">
    <source>
        <dbReference type="Proteomes" id="UP000555407"/>
    </source>
</evidence>
<feature type="transmembrane region" description="Helical" evidence="7">
    <location>
        <begin position="263"/>
        <end position="286"/>
    </location>
</feature>
<dbReference type="SUPFAM" id="SSF161098">
    <property type="entry name" value="MetI-like"/>
    <property type="match status" value="1"/>
</dbReference>
<comment type="subcellular location">
    <subcellularLocation>
        <location evidence="1 7">Cell membrane</location>
        <topology evidence="1 7">Multi-pass membrane protein</topology>
    </subcellularLocation>
</comment>
<evidence type="ECO:0000256" key="1">
    <source>
        <dbReference type="ARBA" id="ARBA00004651"/>
    </source>
</evidence>
<evidence type="ECO:0000259" key="8">
    <source>
        <dbReference type="PROSITE" id="PS50928"/>
    </source>
</evidence>
<keyword evidence="10" id="KW-1185">Reference proteome</keyword>
<keyword evidence="4 7" id="KW-0812">Transmembrane</keyword>
<dbReference type="RefSeq" id="WP_167209305.1">
    <property type="nucleotide sequence ID" value="NZ_JAASRO010000001.1"/>
</dbReference>
<dbReference type="InterPro" id="IPR035906">
    <property type="entry name" value="MetI-like_sf"/>
</dbReference>